<accession>H0R635</accession>
<feature type="chain" id="PRO_5039088076" evidence="1">
    <location>
        <begin position="23"/>
        <end position="235"/>
    </location>
</feature>
<proteinExistence type="predicted"/>
<evidence type="ECO:0000313" key="2">
    <source>
        <dbReference type="EMBL" id="GAB20536.1"/>
    </source>
</evidence>
<gene>
    <name evidence="2" type="ORF">GOEFS_119_00260</name>
</gene>
<dbReference type="InterPro" id="IPR009003">
    <property type="entry name" value="Peptidase_S1_PA"/>
</dbReference>
<dbReference type="Proteomes" id="UP000035034">
    <property type="component" value="Unassembled WGS sequence"/>
</dbReference>
<dbReference type="Gene3D" id="2.40.10.10">
    <property type="entry name" value="Trypsin-like serine proteases"/>
    <property type="match status" value="2"/>
</dbReference>
<comment type="caution">
    <text evidence="2">The sequence shown here is derived from an EMBL/GenBank/DDBJ whole genome shotgun (WGS) entry which is preliminary data.</text>
</comment>
<dbReference type="STRING" id="1077974.GOEFS_119_00260"/>
<dbReference type="eggNOG" id="ENOG5031W2Z">
    <property type="taxonomic scope" value="Bacteria"/>
</dbReference>
<reference evidence="2 3" key="1">
    <citation type="submission" date="2011-12" db="EMBL/GenBank/DDBJ databases">
        <title>Whole genome shotgun sequence of Gordonia effusa NBRC 100432.</title>
        <authorList>
            <person name="Yoshida I."/>
            <person name="Takarada H."/>
            <person name="Hosoyama A."/>
            <person name="Tsuchikane K."/>
            <person name="Katsumata H."/>
            <person name="Yamazaki S."/>
            <person name="Fujita N."/>
        </authorList>
    </citation>
    <scope>NUCLEOTIDE SEQUENCE [LARGE SCALE GENOMIC DNA]</scope>
    <source>
        <strain evidence="2 3">NBRC 100432</strain>
    </source>
</reference>
<keyword evidence="3" id="KW-1185">Reference proteome</keyword>
<dbReference type="InterPro" id="IPR043504">
    <property type="entry name" value="Peptidase_S1_PA_chymotrypsin"/>
</dbReference>
<evidence type="ECO:0000313" key="3">
    <source>
        <dbReference type="Proteomes" id="UP000035034"/>
    </source>
</evidence>
<dbReference type="SUPFAM" id="SSF50494">
    <property type="entry name" value="Trypsin-like serine proteases"/>
    <property type="match status" value="1"/>
</dbReference>
<protein>
    <submittedName>
        <fullName evidence="2">Peptidase S1 family protein</fullName>
    </submittedName>
</protein>
<evidence type="ECO:0000256" key="1">
    <source>
        <dbReference type="SAM" id="SignalP"/>
    </source>
</evidence>
<sequence>MMRRFARLAVAVAALASAPVTAFGLATGAAHAGPVAATSAASAVRLAAIEYGCSIGFGGHDASGAPVVVTAGHCAAGVPLGTAAWFDLLPAPSGRLVAQKSIPGGIDYAAIRLDHGSIVPLTQVTPPPTPGSRVCKVGRVSGKTCGTVTLVTEAAIHVQGMRVVFGDSGGGLYDTAGHVVGITSGALTSALPRNTLAAALMFGGSMLGLTSPVPAIFSRADQITRALHHAIGFAP</sequence>
<keyword evidence="1" id="KW-0732">Signal</keyword>
<feature type="signal peptide" evidence="1">
    <location>
        <begin position="1"/>
        <end position="22"/>
    </location>
</feature>
<dbReference type="EMBL" id="BAEH01000119">
    <property type="protein sequence ID" value="GAB20536.1"/>
    <property type="molecule type" value="Genomic_DNA"/>
</dbReference>
<organism evidence="2 3">
    <name type="scientific">Gordonia effusa NBRC 100432</name>
    <dbReference type="NCBI Taxonomy" id="1077974"/>
    <lineage>
        <taxon>Bacteria</taxon>
        <taxon>Bacillati</taxon>
        <taxon>Actinomycetota</taxon>
        <taxon>Actinomycetes</taxon>
        <taxon>Mycobacteriales</taxon>
        <taxon>Gordoniaceae</taxon>
        <taxon>Gordonia</taxon>
    </lineage>
</organism>
<name>H0R635_9ACTN</name>
<dbReference type="AlphaFoldDB" id="H0R635"/>